<sequence>MKSVAEALTRIAHAISAAIPGAKVIRAFEGQPDALRLFVSQGEDRIKIELSPVLRGSVFPEELREVAPAVEELFGYIEMQLLSIPDLYAGKICAASTDSIHPTCSM</sequence>
<dbReference type="GO" id="GO:0016740">
    <property type="term" value="F:transferase activity"/>
    <property type="evidence" value="ECO:0007669"/>
    <property type="project" value="UniProtKB-KW"/>
</dbReference>
<dbReference type="RefSeq" id="WP_320217854.1">
    <property type="nucleotide sequence ID" value="NZ_JAVIIS010000094.1"/>
</dbReference>
<dbReference type="InterPro" id="IPR014942">
    <property type="entry name" value="AbiEii"/>
</dbReference>
<dbReference type="Pfam" id="PF08843">
    <property type="entry name" value="AbiEii"/>
    <property type="match status" value="1"/>
</dbReference>
<accession>A0ABU4X6D0</accession>
<name>A0ABU4X6D0_9HYPH</name>
<evidence type="ECO:0000313" key="2">
    <source>
        <dbReference type="Proteomes" id="UP001272097"/>
    </source>
</evidence>
<proteinExistence type="predicted"/>
<reference evidence="1 2" key="1">
    <citation type="submission" date="2023-08" db="EMBL/GenBank/DDBJ databases">
        <title>Implementing the SeqCode for naming new Mesorhizobium species isolated from Vachellia karroo root nodules.</title>
        <authorList>
            <person name="Van Lill M."/>
        </authorList>
    </citation>
    <scope>NUCLEOTIDE SEQUENCE [LARGE SCALE GENOMIC DNA]</scope>
    <source>
        <strain evidence="1 2">VK3E</strain>
    </source>
</reference>
<evidence type="ECO:0000313" key="1">
    <source>
        <dbReference type="EMBL" id="MDX8443876.1"/>
    </source>
</evidence>
<gene>
    <name evidence="1" type="ORF">RFM51_30370</name>
</gene>
<dbReference type="Proteomes" id="UP001272097">
    <property type="component" value="Unassembled WGS sequence"/>
</dbReference>
<protein>
    <submittedName>
        <fullName evidence="1">Nucleotidyl transferase AbiEii/AbiGii toxin family protein</fullName>
    </submittedName>
</protein>
<keyword evidence="1" id="KW-0808">Transferase</keyword>
<organism evidence="1 2">
    <name type="scientific">Mesorhizobium australafricanum</name>
    <dbReference type="NCBI Taxonomy" id="3072311"/>
    <lineage>
        <taxon>Bacteria</taxon>
        <taxon>Pseudomonadati</taxon>
        <taxon>Pseudomonadota</taxon>
        <taxon>Alphaproteobacteria</taxon>
        <taxon>Hyphomicrobiales</taxon>
        <taxon>Phyllobacteriaceae</taxon>
        <taxon>Mesorhizobium</taxon>
    </lineage>
</organism>
<keyword evidence="2" id="KW-1185">Reference proteome</keyword>
<dbReference type="EMBL" id="JAVIIS010000094">
    <property type="protein sequence ID" value="MDX8443876.1"/>
    <property type="molecule type" value="Genomic_DNA"/>
</dbReference>
<comment type="caution">
    <text evidence="1">The sequence shown here is derived from an EMBL/GenBank/DDBJ whole genome shotgun (WGS) entry which is preliminary data.</text>
</comment>